<protein>
    <submittedName>
        <fullName evidence="3">Bax inhibitor-1/YccA family protein</fullName>
    </submittedName>
</protein>
<keyword evidence="2" id="KW-0812">Transmembrane</keyword>
<dbReference type="Pfam" id="PF12811">
    <property type="entry name" value="BaxI_1"/>
    <property type="match status" value="1"/>
</dbReference>
<reference evidence="3" key="2">
    <citation type="submission" date="2021-04" db="EMBL/GenBank/DDBJ databases">
        <authorList>
            <person name="Gilroy R."/>
        </authorList>
    </citation>
    <scope>NUCLEOTIDE SEQUENCE</scope>
    <source>
        <strain evidence="3">ChiHjej8B7-3636</strain>
    </source>
</reference>
<feature type="transmembrane region" description="Helical" evidence="2">
    <location>
        <begin position="157"/>
        <end position="179"/>
    </location>
</feature>
<evidence type="ECO:0000256" key="2">
    <source>
        <dbReference type="SAM" id="Phobius"/>
    </source>
</evidence>
<name>A0A9D2KI85_9MICO</name>
<feature type="transmembrane region" description="Helical" evidence="2">
    <location>
        <begin position="129"/>
        <end position="151"/>
    </location>
</feature>
<feature type="region of interest" description="Disordered" evidence="1">
    <location>
        <begin position="1"/>
        <end position="36"/>
    </location>
</feature>
<dbReference type="AlphaFoldDB" id="A0A9D2KI85"/>
<keyword evidence="2" id="KW-0472">Membrane</keyword>
<sequence length="243" mass="25184">MTDAMASTGFNNPYFTNERPPAQGGYQTPLAPQPAPTVGEQARIEGMYAAPAAGANETGRMTYEDTIAKTAALFAVMLVVGAVSWFFTLGGHFAPEQATGYNLIPAIVGAVGTLVISLVYAFRRTSMPGAGLAVAYAVAEGLFVGGISAFFEVLFPGIVFQAALASIAVIATTLALFANGKIRASAKMTKIVMIAMIGYAVFSLLNVGLMMFGVLPEGMAFGLRSMEIAGIPLGLILGVVVVL</sequence>
<feature type="transmembrane region" description="Helical" evidence="2">
    <location>
        <begin position="100"/>
        <end position="122"/>
    </location>
</feature>
<gene>
    <name evidence="3" type="ORF">H9800_04185</name>
</gene>
<feature type="transmembrane region" description="Helical" evidence="2">
    <location>
        <begin position="191"/>
        <end position="215"/>
    </location>
</feature>
<feature type="transmembrane region" description="Helical" evidence="2">
    <location>
        <begin position="221"/>
        <end position="242"/>
    </location>
</feature>
<dbReference type="EMBL" id="DXAM01000056">
    <property type="protein sequence ID" value="HJA04038.1"/>
    <property type="molecule type" value="Genomic_DNA"/>
</dbReference>
<keyword evidence="2" id="KW-1133">Transmembrane helix</keyword>
<dbReference type="Proteomes" id="UP000824220">
    <property type="component" value="Unassembled WGS sequence"/>
</dbReference>
<dbReference type="PANTHER" id="PTHR41282">
    <property type="entry name" value="CONSERVED TRANSMEMBRANE PROTEIN-RELATED"/>
    <property type="match status" value="1"/>
</dbReference>
<evidence type="ECO:0000256" key="1">
    <source>
        <dbReference type="SAM" id="MobiDB-lite"/>
    </source>
</evidence>
<reference evidence="3" key="1">
    <citation type="journal article" date="2021" name="PeerJ">
        <title>Extensive microbial diversity within the chicken gut microbiome revealed by metagenomics and culture.</title>
        <authorList>
            <person name="Gilroy R."/>
            <person name="Ravi A."/>
            <person name="Getino M."/>
            <person name="Pursley I."/>
            <person name="Horton D.L."/>
            <person name="Alikhan N.F."/>
            <person name="Baker D."/>
            <person name="Gharbi K."/>
            <person name="Hall N."/>
            <person name="Watson M."/>
            <person name="Adriaenssens E.M."/>
            <person name="Foster-Nyarko E."/>
            <person name="Jarju S."/>
            <person name="Secka A."/>
            <person name="Antonio M."/>
            <person name="Oren A."/>
            <person name="Chaudhuri R.R."/>
            <person name="La Ragione R."/>
            <person name="Hildebrand F."/>
            <person name="Pallen M.J."/>
        </authorList>
    </citation>
    <scope>NUCLEOTIDE SEQUENCE</scope>
    <source>
        <strain evidence="3">ChiHjej8B7-3636</strain>
    </source>
</reference>
<organism evidence="3 4">
    <name type="scientific">Candidatus Microbacterium stercoravium</name>
    <dbReference type="NCBI Taxonomy" id="2838697"/>
    <lineage>
        <taxon>Bacteria</taxon>
        <taxon>Bacillati</taxon>
        <taxon>Actinomycetota</taxon>
        <taxon>Actinomycetes</taxon>
        <taxon>Micrococcales</taxon>
        <taxon>Microbacteriaceae</taxon>
        <taxon>Microbacterium</taxon>
    </lineage>
</organism>
<evidence type="ECO:0000313" key="4">
    <source>
        <dbReference type="Proteomes" id="UP000824220"/>
    </source>
</evidence>
<dbReference type="PANTHER" id="PTHR41282:SF1">
    <property type="entry name" value="CONSERVED TRANSMEMBRANE PROTEIN-RELATED"/>
    <property type="match status" value="1"/>
</dbReference>
<feature type="non-terminal residue" evidence="3">
    <location>
        <position position="243"/>
    </location>
</feature>
<feature type="transmembrane region" description="Helical" evidence="2">
    <location>
        <begin position="70"/>
        <end position="88"/>
    </location>
</feature>
<proteinExistence type="predicted"/>
<comment type="caution">
    <text evidence="3">The sequence shown here is derived from an EMBL/GenBank/DDBJ whole genome shotgun (WGS) entry which is preliminary data.</text>
</comment>
<accession>A0A9D2KI85</accession>
<dbReference type="InterPro" id="IPR010539">
    <property type="entry name" value="BaxI_1-like"/>
</dbReference>
<evidence type="ECO:0000313" key="3">
    <source>
        <dbReference type="EMBL" id="HJA04038.1"/>
    </source>
</evidence>